<protein>
    <submittedName>
        <fullName evidence="1">SRPBCC family protein</fullName>
    </submittedName>
</protein>
<dbReference type="Pfam" id="PF10604">
    <property type="entry name" value="Polyketide_cyc2"/>
    <property type="match status" value="1"/>
</dbReference>
<dbReference type="Proteomes" id="UP000602198">
    <property type="component" value="Unassembled WGS sequence"/>
</dbReference>
<dbReference type="Gene3D" id="3.30.530.20">
    <property type="match status" value="1"/>
</dbReference>
<sequence length="145" mass="15312">MGHIEASATLSATPDALWAVVSDPQTWDKWFTIHERWMEEPPAVLAAGSKLVAKIMMLGMANKIEWVVESVDTPSKLVLGGTGMAGVKVQFTFEITPEGEGSKLSVSGDFEGALIKGALGKAVEKDGRAQIDKSLAQLDALASAA</sequence>
<dbReference type="InterPro" id="IPR019587">
    <property type="entry name" value="Polyketide_cyclase/dehydratase"/>
</dbReference>
<evidence type="ECO:0000313" key="1">
    <source>
        <dbReference type="EMBL" id="MBL1075043.1"/>
    </source>
</evidence>
<keyword evidence="2" id="KW-1185">Reference proteome</keyword>
<evidence type="ECO:0000313" key="2">
    <source>
        <dbReference type="Proteomes" id="UP000602198"/>
    </source>
</evidence>
<name>A0ABS1M306_9NOCA</name>
<dbReference type="RefSeq" id="WP_201946671.1">
    <property type="nucleotide sequence ID" value="NZ_JAERRJ010000004.1"/>
</dbReference>
<gene>
    <name evidence="1" type="ORF">JK358_11625</name>
</gene>
<dbReference type="CDD" id="cd07812">
    <property type="entry name" value="SRPBCC"/>
    <property type="match status" value="1"/>
</dbReference>
<dbReference type="InterPro" id="IPR023393">
    <property type="entry name" value="START-like_dom_sf"/>
</dbReference>
<reference evidence="1 2" key="1">
    <citation type="submission" date="2021-01" db="EMBL/GenBank/DDBJ databases">
        <title>WGS of actinomycetes isolated from Thailand.</title>
        <authorList>
            <person name="Thawai C."/>
        </authorList>
    </citation>
    <scope>NUCLEOTIDE SEQUENCE [LARGE SCALE GENOMIC DNA]</scope>
    <source>
        <strain evidence="1 2">LPG 2</strain>
    </source>
</reference>
<comment type="caution">
    <text evidence="1">The sequence shown here is derived from an EMBL/GenBank/DDBJ whole genome shotgun (WGS) entry which is preliminary data.</text>
</comment>
<dbReference type="SUPFAM" id="SSF55961">
    <property type="entry name" value="Bet v1-like"/>
    <property type="match status" value="1"/>
</dbReference>
<dbReference type="EMBL" id="JAERRJ010000004">
    <property type="protein sequence ID" value="MBL1075043.1"/>
    <property type="molecule type" value="Genomic_DNA"/>
</dbReference>
<organism evidence="1 2">
    <name type="scientific">Nocardia acididurans</name>
    <dbReference type="NCBI Taxonomy" id="2802282"/>
    <lineage>
        <taxon>Bacteria</taxon>
        <taxon>Bacillati</taxon>
        <taxon>Actinomycetota</taxon>
        <taxon>Actinomycetes</taxon>
        <taxon>Mycobacteriales</taxon>
        <taxon>Nocardiaceae</taxon>
        <taxon>Nocardia</taxon>
    </lineage>
</organism>
<accession>A0ABS1M306</accession>
<proteinExistence type="predicted"/>